<dbReference type="GO" id="GO:0000338">
    <property type="term" value="P:protein deneddylation"/>
    <property type="evidence" value="ECO:0007669"/>
    <property type="project" value="InterPro"/>
</dbReference>
<keyword evidence="3" id="KW-0963">Cytoplasm</keyword>
<name>A0A183SQ77_SCHSO</name>
<sequence length="373" mass="40986">MEVDESISHAADEISQGTVSVLLHPIVVLSISEHWMREKLAKNSSSPQVFGALLGKQNGRTVEVMSSFELVVSDERTVDIEFFNNRESQSKQIFADFDLVGWYTTGKSINEEDKLFHYQMQEITEALLIVKLDPLDKLGEQLPVRVYESVVDNDARFLFKRVSYTLAQGEAERIGVDHIAKVSGCTTSKETSLTAEYLMSNVQAVQMLSRRLQLLKAYVASLIKGELPPNWARLREISALLRRLPLVLSSLQQHQPAALSPSQLTNTGSSADKFLCQANDVCLTALLGSLTQSMQTLYTWLSQSTQAASRRSDGSSYGSSRGLSADRVNVGCAGGGGGGGGGELDLMKPHLTDRPRCQIYQDAYSQSPGTKYP</sequence>
<proteinExistence type="inferred from homology"/>
<evidence type="ECO:0000256" key="3">
    <source>
        <dbReference type="RuleBase" id="RU367006"/>
    </source>
</evidence>
<dbReference type="InterPro" id="IPR037518">
    <property type="entry name" value="MPN"/>
</dbReference>
<dbReference type="Pfam" id="PF13012">
    <property type="entry name" value="MitMem_reg"/>
    <property type="match status" value="1"/>
</dbReference>
<keyword evidence="3" id="KW-0736">Signalosome</keyword>
<dbReference type="EMBL" id="UYSU01033660">
    <property type="protein sequence ID" value="VDL92760.1"/>
    <property type="molecule type" value="Genomic_DNA"/>
</dbReference>
<dbReference type="GO" id="GO:0005737">
    <property type="term" value="C:cytoplasm"/>
    <property type="evidence" value="ECO:0007669"/>
    <property type="project" value="UniProtKB-SubCell"/>
</dbReference>
<dbReference type="InterPro" id="IPR024969">
    <property type="entry name" value="EIF3F/CSN6-like_C"/>
</dbReference>
<gene>
    <name evidence="5" type="ORF">SSLN_LOCUS6375</name>
</gene>
<evidence type="ECO:0000313" key="6">
    <source>
        <dbReference type="Proteomes" id="UP000275846"/>
    </source>
</evidence>
<keyword evidence="3" id="KW-0539">Nucleus</keyword>
<dbReference type="SMART" id="SM00232">
    <property type="entry name" value="JAB_MPN"/>
    <property type="match status" value="1"/>
</dbReference>
<evidence type="ECO:0000259" key="4">
    <source>
        <dbReference type="PROSITE" id="PS50249"/>
    </source>
</evidence>
<comment type="function">
    <text evidence="3">Component of the COP9 signalosome complex (CSN), a complex involved in various cellular and developmental processes.</text>
</comment>
<dbReference type="Pfam" id="PF01398">
    <property type="entry name" value="JAB"/>
    <property type="match status" value="1"/>
</dbReference>
<dbReference type="CDD" id="cd08063">
    <property type="entry name" value="MPN_CSN6"/>
    <property type="match status" value="1"/>
</dbReference>
<feature type="domain" description="MPN" evidence="4">
    <location>
        <begin position="21"/>
        <end position="153"/>
    </location>
</feature>
<dbReference type="InterPro" id="IPR000555">
    <property type="entry name" value="JAMM/MPN+_dom"/>
</dbReference>
<reference evidence="7" key="1">
    <citation type="submission" date="2016-06" db="UniProtKB">
        <authorList>
            <consortium name="WormBaseParasite"/>
        </authorList>
    </citation>
    <scope>IDENTIFICATION</scope>
</reference>
<keyword evidence="6" id="KW-1185">Reference proteome</keyword>
<dbReference type="Gene3D" id="3.40.140.10">
    <property type="entry name" value="Cytidine Deaminase, domain 2"/>
    <property type="match status" value="1"/>
</dbReference>
<dbReference type="GO" id="GO:0008237">
    <property type="term" value="F:metallopeptidase activity"/>
    <property type="evidence" value="ECO:0007669"/>
    <property type="project" value="InterPro"/>
</dbReference>
<dbReference type="OrthoDB" id="1378at2759"/>
<reference evidence="5 6" key="2">
    <citation type="submission" date="2018-11" db="EMBL/GenBank/DDBJ databases">
        <authorList>
            <consortium name="Pathogen Informatics"/>
        </authorList>
    </citation>
    <scope>NUCLEOTIDE SEQUENCE [LARGE SCALE GENOMIC DNA]</scope>
    <source>
        <strain evidence="5 6">NST_G2</strain>
    </source>
</reference>
<evidence type="ECO:0000313" key="5">
    <source>
        <dbReference type="EMBL" id="VDL92760.1"/>
    </source>
</evidence>
<dbReference type="PROSITE" id="PS50249">
    <property type="entry name" value="MPN"/>
    <property type="match status" value="1"/>
</dbReference>
<dbReference type="InterPro" id="IPR033859">
    <property type="entry name" value="MPN_CSN6"/>
</dbReference>
<dbReference type="Proteomes" id="UP000275846">
    <property type="component" value="Unassembled WGS sequence"/>
</dbReference>
<dbReference type="STRING" id="70667.A0A183SQ77"/>
<evidence type="ECO:0000256" key="2">
    <source>
        <dbReference type="ARBA" id="ARBA00014871"/>
    </source>
</evidence>
<dbReference type="GO" id="GO:0008180">
    <property type="term" value="C:COP9 signalosome"/>
    <property type="evidence" value="ECO:0007669"/>
    <property type="project" value="UniProtKB-UniRule"/>
</dbReference>
<comment type="subcellular location">
    <subcellularLocation>
        <location evidence="3">Cytoplasm</location>
    </subcellularLocation>
    <subcellularLocation>
        <location evidence="3">Nucleus</location>
    </subcellularLocation>
</comment>
<dbReference type="WBParaSite" id="SSLN_0000657701-mRNA-1">
    <property type="protein sequence ID" value="SSLN_0000657701-mRNA-1"/>
    <property type="gene ID" value="SSLN_0000657701"/>
</dbReference>
<evidence type="ECO:0000256" key="1">
    <source>
        <dbReference type="ARBA" id="ARBA00010893"/>
    </source>
</evidence>
<dbReference type="PANTHER" id="PTHR10540:SF8">
    <property type="entry name" value="COP9 SIGNALOSOME COMPLEX SUBUNIT 6"/>
    <property type="match status" value="1"/>
</dbReference>
<evidence type="ECO:0000313" key="7">
    <source>
        <dbReference type="WBParaSite" id="SSLN_0000657701-mRNA-1"/>
    </source>
</evidence>
<dbReference type="PANTHER" id="PTHR10540">
    <property type="entry name" value="EUKARYOTIC TRANSLATION INITIATION FACTOR 3 SUBUNIT F-RELATED"/>
    <property type="match status" value="1"/>
</dbReference>
<organism evidence="7">
    <name type="scientific">Schistocephalus solidus</name>
    <name type="common">Tapeworm</name>
    <dbReference type="NCBI Taxonomy" id="70667"/>
    <lineage>
        <taxon>Eukaryota</taxon>
        <taxon>Metazoa</taxon>
        <taxon>Spiralia</taxon>
        <taxon>Lophotrochozoa</taxon>
        <taxon>Platyhelminthes</taxon>
        <taxon>Cestoda</taxon>
        <taxon>Eucestoda</taxon>
        <taxon>Diphyllobothriidea</taxon>
        <taxon>Diphyllobothriidae</taxon>
        <taxon>Schistocephalus</taxon>
    </lineage>
</organism>
<accession>A0A183SQ77</accession>
<dbReference type="AlphaFoldDB" id="A0A183SQ77"/>
<comment type="similarity">
    <text evidence="1 3">Belongs to the peptidase M67A family. CSN6 subfamily.</text>
</comment>
<protein>
    <recommendedName>
        <fullName evidence="2 3">COP9 signalosome complex subunit 6</fullName>
    </recommendedName>
</protein>